<proteinExistence type="predicted"/>
<protein>
    <submittedName>
        <fullName evidence="1">Uncharacterized protein</fullName>
    </submittedName>
</protein>
<dbReference type="Proteomes" id="UP000636800">
    <property type="component" value="Unassembled WGS sequence"/>
</dbReference>
<dbReference type="Proteomes" id="UP000639772">
    <property type="component" value="Unassembled WGS sequence"/>
</dbReference>
<evidence type="ECO:0000313" key="2">
    <source>
        <dbReference type="EMBL" id="KAG0451797.1"/>
    </source>
</evidence>
<name>A0A835PEQ3_VANPL</name>
<evidence type="ECO:0000313" key="4">
    <source>
        <dbReference type="Proteomes" id="UP000639772"/>
    </source>
</evidence>
<accession>A0A835PEQ3</accession>
<gene>
    <name evidence="2" type="ORF">HPP92_026055</name>
    <name evidence="1" type="ORF">HPP92_026328</name>
</gene>
<comment type="caution">
    <text evidence="1">The sequence shown here is derived from an EMBL/GenBank/DDBJ whole genome shotgun (WGS) entry which is preliminary data.</text>
</comment>
<evidence type="ECO:0000313" key="3">
    <source>
        <dbReference type="Proteomes" id="UP000636800"/>
    </source>
</evidence>
<dbReference type="EMBL" id="JADCNL010000048">
    <property type="protein sequence ID" value="KAG0451699.1"/>
    <property type="molecule type" value="Genomic_DNA"/>
</dbReference>
<dbReference type="AlphaFoldDB" id="A0A835PEQ3"/>
<sequence length="94" mass="11045">MTPHEYEYAHISCADLCLPTICSHGVLTRSLLQHGPHAHEVSERVEVFSRKKDLKRNPFKKEKRDSRYGNTLMKQKFYLLKHYAMVQSVQPMDN</sequence>
<evidence type="ECO:0000313" key="1">
    <source>
        <dbReference type="EMBL" id="KAG0451699.1"/>
    </source>
</evidence>
<organism evidence="1 3">
    <name type="scientific">Vanilla planifolia</name>
    <name type="common">Vanilla</name>
    <dbReference type="NCBI Taxonomy" id="51239"/>
    <lineage>
        <taxon>Eukaryota</taxon>
        <taxon>Viridiplantae</taxon>
        <taxon>Streptophyta</taxon>
        <taxon>Embryophyta</taxon>
        <taxon>Tracheophyta</taxon>
        <taxon>Spermatophyta</taxon>
        <taxon>Magnoliopsida</taxon>
        <taxon>Liliopsida</taxon>
        <taxon>Asparagales</taxon>
        <taxon>Orchidaceae</taxon>
        <taxon>Vanilloideae</taxon>
        <taxon>Vanilleae</taxon>
        <taxon>Vanilla</taxon>
    </lineage>
</organism>
<dbReference type="EMBL" id="JADCNM010000048">
    <property type="protein sequence ID" value="KAG0451797.1"/>
    <property type="molecule type" value="Genomic_DNA"/>
</dbReference>
<reference evidence="3 4" key="1">
    <citation type="journal article" date="2020" name="Nat. Food">
        <title>A phased Vanilla planifolia genome enables genetic improvement of flavour and production.</title>
        <authorList>
            <person name="Hasing T."/>
            <person name="Tang H."/>
            <person name="Brym M."/>
            <person name="Khazi F."/>
            <person name="Huang T."/>
            <person name="Chambers A.H."/>
        </authorList>
    </citation>
    <scope>NUCLEOTIDE SEQUENCE [LARGE SCALE GENOMIC DNA]</scope>
    <source>
        <tissue evidence="1">Leaf</tissue>
    </source>
</reference>
<keyword evidence="3" id="KW-1185">Reference proteome</keyword>